<keyword evidence="5 6" id="KW-0687">Ribonucleoprotein</keyword>
<dbReference type="PIRSF" id="PIRSF002162">
    <property type="entry name" value="Ribosomal_L6"/>
    <property type="match status" value="1"/>
</dbReference>
<dbReference type="FunFam" id="3.90.930.12:FF:000002">
    <property type="entry name" value="50S ribosomal protein L6"/>
    <property type="match status" value="1"/>
</dbReference>
<dbReference type="GO" id="GO:0003735">
    <property type="term" value="F:structural constituent of ribosome"/>
    <property type="evidence" value="ECO:0007669"/>
    <property type="project" value="UniProtKB-UniRule"/>
</dbReference>
<evidence type="ECO:0000256" key="7">
    <source>
        <dbReference type="RuleBase" id="RU003869"/>
    </source>
</evidence>
<evidence type="ECO:0000256" key="5">
    <source>
        <dbReference type="ARBA" id="ARBA00023274"/>
    </source>
</evidence>
<feature type="domain" description="Large ribosomal subunit protein uL6 alpha-beta" evidence="9">
    <location>
        <begin position="11"/>
        <end position="82"/>
    </location>
</feature>
<keyword evidence="2 6" id="KW-0699">rRNA-binding</keyword>
<evidence type="ECO:0000256" key="3">
    <source>
        <dbReference type="ARBA" id="ARBA00022884"/>
    </source>
</evidence>
<evidence type="ECO:0000259" key="9">
    <source>
        <dbReference type="Pfam" id="PF00347"/>
    </source>
</evidence>
<evidence type="ECO:0000256" key="8">
    <source>
        <dbReference type="RuleBase" id="RU003870"/>
    </source>
</evidence>
<dbReference type="AlphaFoldDB" id="A0A857DG94"/>
<evidence type="ECO:0000256" key="2">
    <source>
        <dbReference type="ARBA" id="ARBA00022730"/>
    </source>
</evidence>
<keyword evidence="3 6" id="KW-0694">RNA-binding</keyword>
<accession>A0A857DG94</accession>
<dbReference type="InterPro" id="IPR019906">
    <property type="entry name" value="Ribosomal_uL6_bac-type"/>
</dbReference>
<organism evidence="10 11">
    <name type="scientific">Dehalobacter restrictus</name>
    <dbReference type="NCBI Taxonomy" id="55583"/>
    <lineage>
        <taxon>Bacteria</taxon>
        <taxon>Bacillati</taxon>
        <taxon>Bacillota</taxon>
        <taxon>Clostridia</taxon>
        <taxon>Eubacteriales</taxon>
        <taxon>Desulfitobacteriaceae</taxon>
        <taxon>Dehalobacter</taxon>
    </lineage>
</organism>
<dbReference type="InterPro" id="IPR000702">
    <property type="entry name" value="Ribosomal_uL6-like"/>
</dbReference>
<evidence type="ECO:0000313" key="11">
    <source>
        <dbReference type="Proteomes" id="UP000430508"/>
    </source>
</evidence>
<proteinExistence type="inferred from homology"/>
<comment type="similarity">
    <text evidence="1 6 7">Belongs to the universal ribosomal protein uL6 family.</text>
</comment>
<dbReference type="RefSeq" id="WP_019225213.1">
    <property type="nucleotide sequence ID" value="NZ_CP046996.1"/>
</dbReference>
<evidence type="ECO:0000256" key="1">
    <source>
        <dbReference type="ARBA" id="ARBA00009356"/>
    </source>
</evidence>
<sequence length="180" mass="19809">MSRIGRKAITIPGGVEVKQEGQVVTVKGPKGTLTREFRPEIGIQVEENTISVTRPNDEPFYRSLHGLTRTLLANMVEGVSNGFSKNLDLVGVGYRAALSGKKLVLTVGKSHPVEMEPYEGIEIEVPAPNKVIIKGIDKEQVGNFAADVRKQREPEPYKGKGIKYEKEVIRRKEGKTGGKK</sequence>
<dbReference type="InterPro" id="IPR020040">
    <property type="entry name" value="Ribosomal_uL6_a/b-dom"/>
</dbReference>
<comment type="subunit">
    <text evidence="6">Part of the 50S ribosomal subunit.</text>
</comment>
<reference evidence="10 11" key="1">
    <citation type="submission" date="2019-12" db="EMBL/GenBank/DDBJ databases">
        <title>Sequence classification of anaerobic respiratory reductive dehalogenases: First we see many, then we see few.</title>
        <authorList>
            <person name="Molenda O."/>
            <person name="Puentes Jacome L.A."/>
            <person name="Cao X."/>
            <person name="Nesbo C.L."/>
            <person name="Tang S."/>
            <person name="Morson N."/>
            <person name="Patron J."/>
            <person name="Lomheim L."/>
            <person name="Wishart D.S."/>
            <person name="Edwards E.A."/>
        </authorList>
    </citation>
    <scope>NUCLEOTIDE SEQUENCE [LARGE SCALE GENOMIC DNA]</scope>
    <source>
        <strain evidence="10 11">12DCA</strain>
    </source>
</reference>
<dbReference type="EMBL" id="CP046996">
    <property type="protein sequence ID" value="QGZ99657.1"/>
    <property type="molecule type" value="Genomic_DNA"/>
</dbReference>
<dbReference type="SUPFAM" id="SSF56053">
    <property type="entry name" value="Ribosomal protein L6"/>
    <property type="match status" value="2"/>
</dbReference>
<comment type="function">
    <text evidence="6 8">This protein binds to the 23S rRNA, and is important in its secondary structure. It is located near the subunit interface in the base of the L7/L12 stalk, and near the tRNA binding site of the peptidyltransferase center.</text>
</comment>
<dbReference type="PANTHER" id="PTHR11655">
    <property type="entry name" value="60S/50S RIBOSOMAL PROTEIN L6/L9"/>
    <property type="match status" value="1"/>
</dbReference>
<dbReference type="Proteomes" id="UP000430508">
    <property type="component" value="Chromosome"/>
</dbReference>
<dbReference type="Pfam" id="PF00347">
    <property type="entry name" value="Ribosomal_L6"/>
    <property type="match status" value="2"/>
</dbReference>
<protein>
    <recommendedName>
        <fullName evidence="6">Large ribosomal subunit protein uL6</fullName>
    </recommendedName>
</protein>
<dbReference type="InterPro" id="IPR002358">
    <property type="entry name" value="Ribosomal_uL6_CS"/>
</dbReference>
<keyword evidence="4 6" id="KW-0689">Ribosomal protein</keyword>
<dbReference type="PRINTS" id="PR00059">
    <property type="entry name" value="RIBOSOMALL6"/>
</dbReference>
<dbReference type="PANTHER" id="PTHR11655:SF14">
    <property type="entry name" value="LARGE RIBOSOMAL SUBUNIT PROTEIN UL6M"/>
    <property type="match status" value="1"/>
</dbReference>
<dbReference type="GO" id="GO:0019843">
    <property type="term" value="F:rRNA binding"/>
    <property type="evidence" value="ECO:0007669"/>
    <property type="project" value="UniProtKB-UniRule"/>
</dbReference>
<evidence type="ECO:0000256" key="4">
    <source>
        <dbReference type="ARBA" id="ARBA00022980"/>
    </source>
</evidence>
<feature type="domain" description="Large ribosomal subunit protein uL6 alpha-beta" evidence="9">
    <location>
        <begin position="90"/>
        <end position="164"/>
    </location>
</feature>
<dbReference type="GO" id="GO:0022625">
    <property type="term" value="C:cytosolic large ribosomal subunit"/>
    <property type="evidence" value="ECO:0007669"/>
    <property type="project" value="UniProtKB-UniRule"/>
</dbReference>
<dbReference type="PROSITE" id="PS00525">
    <property type="entry name" value="RIBOSOMAL_L6_1"/>
    <property type="match status" value="1"/>
</dbReference>
<dbReference type="HAMAP" id="MF_01365_B">
    <property type="entry name" value="Ribosomal_uL6_B"/>
    <property type="match status" value="1"/>
</dbReference>
<name>A0A857DG94_9FIRM</name>
<gene>
    <name evidence="6 10" type="primary">rplF</name>
    <name evidence="10" type="ORF">GQ588_02830</name>
</gene>
<dbReference type="Gene3D" id="3.90.930.12">
    <property type="entry name" value="Ribosomal protein L6, alpha-beta domain"/>
    <property type="match status" value="2"/>
</dbReference>
<dbReference type="NCBIfam" id="TIGR03654">
    <property type="entry name" value="L6_bact"/>
    <property type="match status" value="1"/>
</dbReference>
<evidence type="ECO:0000256" key="6">
    <source>
        <dbReference type="HAMAP-Rule" id="MF_01365"/>
    </source>
</evidence>
<dbReference type="FunFam" id="3.90.930.12:FF:000001">
    <property type="entry name" value="50S ribosomal protein L6"/>
    <property type="match status" value="1"/>
</dbReference>
<dbReference type="InterPro" id="IPR036789">
    <property type="entry name" value="Ribosomal_uL6-like_a/b-dom_sf"/>
</dbReference>
<evidence type="ECO:0000313" key="10">
    <source>
        <dbReference type="EMBL" id="QGZ99657.1"/>
    </source>
</evidence>
<dbReference type="GO" id="GO:0002181">
    <property type="term" value="P:cytoplasmic translation"/>
    <property type="evidence" value="ECO:0007669"/>
    <property type="project" value="TreeGrafter"/>
</dbReference>